<dbReference type="PRINTS" id="PR00455">
    <property type="entry name" value="HTHTETR"/>
</dbReference>
<evidence type="ECO:0000256" key="3">
    <source>
        <dbReference type="ARBA" id="ARBA00023163"/>
    </source>
</evidence>
<dbReference type="Gene3D" id="1.10.357.10">
    <property type="entry name" value="Tetracycline Repressor, domain 2"/>
    <property type="match status" value="1"/>
</dbReference>
<dbReference type="SUPFAM" id="SSF46689">
    <property type="entry name" value="Homeodomain-like"/>
    <property type="match status" value="1"/>
</dbReference>
<dbReference type="EMBL" id="JACHWU010000001">
    <property type="protein sequence ID" value="MBB3050139.1"/>
    <property type="molecule type" value="Genomic_DNA"/>
</dbReference>
<keyword evidence="3" id="KW-0804">Transcription</keyword>
<evidence type="ECO:0000256" key="4">
    <source>
        <dbReference type="PROSITE-ProRule" id="PRU00335"/>
    </source>
</evidence>
<feature type="domain" description="HTH tetR-type" evidence="6">
    <location>
        <begin position="8"/>
        <end position="67"/>
    </location>
</feature>
<dbReference type="InterPro" id="IPR041484">
    <property type="entry name" value="TetR_C_25"/>
</dbReference>
<evidence type="ECO:0000256" key="1">
    <source>
        <dbReference type="ARBA" id="ARBA00023015"/>
    </source>
</evidence>
<feature type="DNA-binding region" description="H-T-H motif" evidence="4">
    <location>
        <begin position="30"/>
        <end position="49"/>
    </location>
</feature>
<protein>
    <submittedName>
        <fullName evidence="7">AcrR family transcriptional regulator</fullName>
    </submittedName>
</protein>
<proteinExistence type="predicted"/>
<dbReference type="RefSeq" id="WP_183648833.1">
    <property type="nucleotide sequence ID" value="NZ_JACHWU010000001.1"/>
</dbReference>
<dbReference type="InterPro" id="IPR009057">
    <property type="entry name" value="Homeodomain-like_sf"/>
</dbReference>
<dbReference type="SUPFAM" id="SSF48498">
    <property type="entry name" value="Tetracyclin repressor-like, C-terminal domain"/>
    <property type="match status" value="1"/>
</dbReference>
<dbReference type="Proteomes" id="UP000550714">
    <property type="component" value="Unassembled WGS sequence"/>
</dbReference>
<feature type="compositionally biased region" description="Low complexity" evidence="5">
    <location>
        <begin position="226"/>
        <end position="238"/>
    </location>
</feature>
<evidence type="ECO:0000259" key="6">
    <source>
        <dbReference type="PROSITE" id="PS50977"/>
    </source>
</evidence>
<keyword evidence="8" id="KW-1185">Reference proteome</keyword>
<dbReference type="Pfam" id="PF00440">
    <property type="entry name" value="TetR_N"/>
    <property type="match status" value="1"/>
</dbReference>
<keyword evidence="2 4" id="KW-0238">DNA-binding</keyword>
<dbReference type="InterPro" id="IPR050109">
    <property type="entry name" value="HTH-type_TetR-like_transc_reg"/>
</dbReference>
<evidence type="ECO:0000313" key="8">
    <source>
        <dbReference type="Proteomes" id="UP000550714"/>
    </source>
</evidence>
<evidence type="ECO:0000313" key="7">
    <source>
        <dbReference type="EMBL" id="MBB3050139.1"/>
    </source>
</evidence>
<dbReference type="GO" id="GO:0000976">
    <property type="term" value="F:transcription cis-regulatory region binding"/>
    <property type="evidence" value="ECO:0007669"/>
    <property type="project" value="TreeGrafter"/>
</dbReference>
<feature type="region of interest" description="Disordered" evidence="5">
    <location>
        <begin position="208"/>
        <end position="238"/>
    </location>
</feature>
<dbReference type="InterPro" id="IPR036271">
    <property type="entry name" value="Tet_transcr_reg_TetR-rel_C_sf"/>
</dbReference>
<evidence type="ECO:0000256" key="2">
    <source>
        <dbReference type="ARBA" id="ARBA00023125"/>
    </source>
</evidence>
<dbReference type="PANTHER" id="PTHR30055">
    <property type="entry name" value="HTH-TYPE TRANSCRIPTIONAL REGULATOR RUTR"/>
    <property type="match status" value="1"/>
</dbReference>
<dbReference type="InterPro" id="IPR001647">
    <property type="entry name" value="HTH_TetR"/>
</dbReference>
<name>A0A839RZZ0_9PSEU</name>
<dbReference type="Pfam" id="PF17933">
    <property type="entry name" value="TetR_C_25"/>
    <property type="match status" value="1"/>
</dbReference>
<comment type="caution">
    <text evidence="7">The sequence shown here is derived from an EMBL/GenBank/DDBJ whole genome shotgun (WGS) entry which is preliminary data.</text>
</comment>
<dbReference type="PANTHER" id="PTHR30055:SF234">
    <property type="entry name" value="HTH-TYPE TRANSCRIPTIONAL REGULATOR BETI"/>
    <property type="match status" value="1"/>
</dbReference>
<reference evidence="7 8" key="1">
    <citation type="submission" date="2020-08" db="EMBL/GenBank/DDBJ databases">
        <title>Genomic Encyclopedia of Type Strains, Phase III (KMG-III): the genomes of soil and plant-associated and newly described type strains.</title>
        <authorList>
            <person name="Whitman W."/>
        </authorList>
    </citation>
    <scope>NUCLEOTIDE SEQUENCE [LARGE SCALE GENOMIC DNA]</scope>
    <source>
        <strain evidence="7 8">CECT 8577</strain>
    </source>
</reference>
<gene>
    <name evidence="7" type="ORF">FHS23_001134</name>
</gene>
<accession>A0A839RZZ0</accession>
<evidence type="ECO:0000256" key="5">
    <source>
        <dbReference type="SAM" id="MobiDB-lite"/>
    </source>
</evidence>
<dbReference type="PROSITE" id="PS50977">
    <property type="entry name" value="HTH_TETR_2"/>
    <property type="match status" value="1"/>
</dbReference>
<dbReference type="GO" id="GO:0003700">
    <property type="term" value="F:DNA-binding transcription factor activity"/>
    <property type="evidence" value="ECO:0007669"/>
    <property type="project" value="TreeGrafter"/>
</dbReference>
<keyword evidence="1" id="KW-0805">Transcription regulation</keyword>
<dbReference type="AlphaFoldDB" id="A0A839RZZ0"/>
<sequence length="238" mass="26212">MRSPADIPDTRIRILEAAVNRFGQDGFDASLRAIAADVGVSAPAILKHFDSKEELRRACDEHVVDVIQKYKTEAMRSADLRATFLTQMAMVDEFQPLIRYVVRSLMTGGDAARNLLTDMYGEAERWMAEGVRTGVMRPSRDERARVKLTFSISLGWMLQSVLMADEDLGELDADFWRQTIHELMPPALELYTHGLLTDSTLLDAYVSGRTEPLSDSDPPASPPAGPGATPDTAGPDTA</sequence>
<organism evidence="7 8">
    <name type="scientific">Prauserella isguenensis</name>
    <dbReference type="NCBI Taxonomy" id="1470180"/>
    <lineage>
        <taxon>Bacteria</taxon>
        <taxon>Bacillati</taxon>
        <taxon>Actinomycetota</taxon>
        <taxon>Actinomycetes</taxon>
        <taxon>Pseudonocardiales</taxon>
        <taxon>Pseudonocardiaceae</taxon>
        <taxon>Prauserella</taxon>
    </lineage>
</organism>